<feature type="compositionally biased region" description="Polar residues" evidence="9">
    <location>
        <begin position="381"/>
        <end position="394"/>
    </location>
</feature>
<feature type="region of interest" description="Disordered" evidence="9">
    <location>
        <begin position="381"/>
        <end position="407"/>
    </location>
</feature>
<dbReference type="PaxDb" id="5691-AAZ11583"/>
<dbReference type="AlphaFoldDB" id="Q57UD7"/>
<accession>D6XH56</accession>
<dbReference type="OMA" id="CAQRTEN"/>
<dbReference type="InParanoid" id="Q57UD7"/>
<dbReference type="Pfam" id="PF13206">
    <property type="entry name" value="VSG_B"/>
    <property type="match status" value="1"/>
</dbReference>
<dbReference type="InterPro" id="IPR027446">
    <property type="entry name" value="VSG_C_dom_sf"/>
</dbReference>
<evidence type="ECO:0000313" key="13">
    <source>
        <dbReference type="EMBL" id="AAZ11583.1"/>
    </source>
</evidence>
<reference evidence="13 14" key="2">
    <citation type="journal article" date="2005" name="Science">
        <title>The genome of the African trypanosome Trypanosoma brucei.</title>
        <authorList>
            <person name="Berriman M."/>
            <person name="Ghedin E."/>
            <person name="Hertz-Fowler C."/>
            <person name="Blandin G."/>
            <person name="Renauld H."/>
            <person name="Bartholomeu D.C."/>
            <person name="Lennard N.J."/>
            <person name="Caler E."/>
            <person name="Hamlin N.E."/>
            <person name="Haas B."/>
            <person name="Bohme U."/>
            <person name="Hannick L."/>
            <person name="Aslett M.A."/>
            <person name="Shallom J."/>
            <person name="Marcello L."/>
            <person name="Hou L."/>
            <person name="Wickstead B."/>
            <person name="Alsmark U.C."/>
            <person name="Arrowsmith C."/>
            <person name="Atkin R.J."/>
            <person name="Barron A.J."/>
            <person name="Bringaud F."/>
            <person name="Brooks K."/>
            <person name="Carrington M."/>
            <person name="Cherevach I."/>
            <person name="Chillingworth T.J."/>
            <person name="Churcher C."/>
            <person name="Clark L.N."/>
            <person name="Corton C.H."/>
            <person name="Cronin A."/>
            <person name="Davies R.M."/>
            <person name="Doggett J."/>
            <person name="Djikeng A."/>
            <person name="Feldblyum T."/>
            <person name="Field M.C."/>
            <person name="Fraser A."/>
            <person name="Goodhead I."/>
            <person name="Hance Z."/>
            <person name="Harper D."/>
            <person name="Harris B.R."/>
            <person name="Hauser H."/>
            <person name="Hostetler J."/>
            <person name="Ivens A."/>
            <person name="Jagels K."/>
            <person name="Johnson D."/>
            <person name="Johnson J."/>
            <person name="Jones K."/>
            <person name="Kerhornou A.X."/>
            <person name="Koo H."/>
            <person name="Larke N."/>
            <person name="Landfear S."/>
            <person name="Larkin C."/>
            <person name="Leech V."/>
            <person name="Line A."/>
            <person name="Lord A."/>
            <person name="Macleod A."/>
            <person name="Mooney P.J."/>
            <person name="Moule S."/>
            <person name="Martin D.M."/>
            <person name="Morgan G.W."/>
            <person name="Mungall K."/>
            <person name="Norbertczak H."/>
            <person name="Ormond D."/>
            <person name="Pai G."/>
            <person name="Peacock C.S."/>
            <person name="Peterson J."/>
            <person name="Quail M.A."/>
            <person name="Rabbinowitsch E."/>
            <person name="Rajandream M.A."/>
            <person name="Reitter C."/>
            <person name="Salzberg S.L."/>
            <person name="Sanders M."/>
            <person name="Schobel S."/>
            <person name="Sharp S."/>
            <person name="Simmonds M."/>
            <person name="Simpson A.J."/>
            <person name="Tallon L."/>
            <person name="Turner C.M."/>
            <person name="Tait A."/>
            <person name="Tivey A.R."/>
            <person name="Van Aken S."/>
            <person name="Walker D."/>
            <person name="Wanless D."/>
            <person name="Wang S."/>
            <person name="White B."/>
            <person name="White O."/>
            <person name="Whitehead S."/>
            <person name="Woodward J."/>
            <person name="Wortman J."/>
            <person name="Adams M.D."/>
            <person name="Embley T.M."/>
            <person name="Gull K."/>
            <person name="Ullu E."/>
            <person name="Barry J.D."/>
            <person name="Fairlamb A.H."/>
            <person name="Opperdoes F."/>
            <person name="Barrell B.G."/>
            <person name="Donelson J.E."/>
            <person name="Hall N."/>
            <person name="Fraser C.M."/>
            <person name="Melville S.E."/>
            <person name="El-Sayed N.M."/>
        </authorList>
    </citation>
    <scope>NUCLEOTIDE SEQUENCE [LARGE SCALE GENOMIC DNA]</scope>
    <source>
        <strain evidence="13 14">927/4 GUTat10.1</strain>
    </source>
</reference>
<dbReference type="Gene3D" id="4.10.110.20">
    <property type="entry name" value="Variant surface glycoprotein MITAT 1.2, VSG 221, C-terminal domain"/>
    <property type="match status" value="1"/>
</dbReference>
<reference evidence="13" key="1">
    <citation type="journal article" date="2005" name="Science">
        <title>Comparative genomics of trypanosomatid parasitic protozoa.</title>
        <authorList>
            <person name="El-Sayed N.M."/>
            <person name="Myler P.J."/>
            <person name="Blandin G."/>
            <person name="Berriman M."/>
            <person name="Crabtree J."/>
            <person name="Aggarwal G."/>
            <person name="Caler E."/>
            <person name="Renauld H."/>
            <person name="Worthey E.A."/>
            <person name="Hertz-Fowler C."/>
            <person name="Ghedin E."/>
            <person name="Peacock C."/>
            <person name="Bartholomeu D.C."/>
            <person name="Haas B.J."/>
            <person name="Tran A.N."/>
            <person name="Wortman J.R."/>
            <person name="Alsmark U.C."/>
            <person name="Angiuoli S."/>
            <person name="Anupama A."/>
            <person name="Badger J."/>
            <person name="Bringaud F."/>
            <person name="Cadag E."/>
            <person name="Carlton J.M."/>
            <person name="Cerqueira G.C."/>
            <person name="Creasy T."/>
            <person name="Delcher A.L."/>
            <person name="Djikeng A."/>
            <person name="Embley T.M."/>
            <person name="Hauser C."/>
            <person name="Ivens A.C."/>
            <person name="Kummerfeld S.K."/>
            <person name="Pereira-Leal J.B."/>
            <person name="Nilsson D."/>
            <person name="Peterson J."/>
            <person name="Salzberg S.L."/>
            <person name="Shallom J."/>
            <person name="Silva J.C."/>
            <person name="Sundaram J."/>
            <person name="Westenberger S."/>
            <person name="White O."/>
            <person name="Melville S.E."/>
            <person name="Donelson J.E."/>
            <person name="Andersson B."/>
            <person name="Stuart K.D."/>
            <person name="Hall N."/>
        </authorList>
    </citation>
    <scope>NUCLEOTIDE SEQUENCE</scope>
    <source>
        <strain evidence="13">927/4 GUTat10.1</strain>
    </source>
</reference>
<evidence type="ECO:0000256" key="4">
    <source>
        <dbReference type="ARBA" id="ARBA00022622"/>
    </source>
</evidence>
<evidence type="ECO:0000256" key="10">
    <source>
        <dbReference type="SAM" id="SignalP"/>
    </source>
</evidence>
<feature type="domain" description="Trypanosome variant surface glycoprotein B-type N-terminal" evidence="11">
    <location>
        <begin position="6"/>
        <end position="360"/>
    </location>
</feature>
<keyword evidence="4" id="KW-0336">GPI-anchor</keyword>
<evidence type="ECO:0000313" key="12">
    <source>
        <dbReference type="EMBL" id="AAX70782.1"/>
    </source>
</evidence>
<dbReference type="GO" id="GO:0098552">
    <property type="term" value="C:side of membrane"/>
    <property type="evidence" value="ECO:0007669"/>
    <property type="project" value="UniProtKB-KW"/>
</dbReference>
<organism evidence="12 14">
    <name type="scientific">Trypanosoma brucei brucei (strain 927/4 GUTat10.1)</name>
    <dbReference type="NCBI Taxonomy" id="185431"/>
    <lineage>
        <taxon>Eukaryota</taxon>
        <taxon>Discoba</taxon>
        <taxon>Euglenozoa</taxon>
        <taxon>Kinetoplastea</taxon>
        <taxon>Metakinetoplastina</taxon>
        <taxon>Trypanosomatida</taxon>
        <taxon>Trypanosomatidae</taxon>
        <taxon>Trypanosoma</taxon>
    </lineage>
</organism>
<dbReference type="KEGG" id="tbr:Tb927.5.5210"/>
<dbReference type="RefSeq" id="XP_845142.1">
    <property type="nucleotide sequence ID" value="XM_840049.1"/>
</dbReference>
<comment type="subcellular location">
    <subcellularLocation>
        <location evidence="2">Cell membrane</location>
        <topology evidence="2">Lipid-anchor</topology>
        <topology evidence="2">GPI-anchor</topology>
    </subcellularLocation>
</comment>
<dbReference type="GeneID" id="3657627"/>
<gene>
    <name evidence="13" type="primary">Tb05.5M21.150</name>
    <name evidence="12" type="ORF">Tb927.5.5210</name>
</gene>
<keyword evidence="6" id="KW-0472">Membrane</keyword>
<feature type="compositionally biased region" description="Basic and acidic residues" evidence="9">
    <location>
        <begin position="395"/>
        <end position="407"/>
    </location>
</feature>
<evidence type="ECO:0000313" key="14">
    <source>
        <dbReference type="Proteomes" id="UP000008524"/>
    </source>
</evidence>
<protein>
    <submittedName>
        <fullName evidence="12">Variant surface glycoprotein (VSG, atypical), putative</fullName>
    </submittedName>
</protein>
<keyword evidence="14" id="KW-1185">Reference proteome</keyword>
<dbReference type="VEuPathDB" id="TriTrypDB:Tb927.5.5210"/>
<keyword evidence="3" id="KW-1003">Cell membrane</keyword>
<accession>Q57UD7</accession>
<comment type="function">
    <text evidence="1">VSG forms a coat on the surface of the parasite. The trypanosome evades the immune response of the host by expressing a series of antigenically distinct VSGs from an estimated 1000 VSG genes.</text>
</comment>
<name>Q57UD7_TRYB2</name>
<reference evidence="13" key="4">
    <citation type="submission" date="2005-04" db="EMBL/GenBank/DDBJ databases">
        <title>Sequencing, closure, and annotation of Trypanosoma brucei chromosomes 2 through 8.</title>
        <authorList>
            <person name="Ghedin E."/>
            <person name="Blandin G."/>
            <person name="Bartholomeu D."/>
            <person name="Caler E."/>
            <person name="Haas B."/>
            <person name="Hannick L."/>
            <person name="Shallom J."/>
            <person name="Hou L."/>
            <person name="Djikeng A."/>
            <person name="Feldblyum T."/>
            <person name="Hostetler J."/>
            <person name="Johnson J."/>
            <person name="Jones K."/>
            <person name="Koo H.L."/>
            <person name="Larkin C."/>
            <person name="Pai G."/>
            <person name="Peterson J."/>
            <person name="Khalak H.G."/>
            <person name="Salzberg S."/>
            <person name="Simpson A.J."/>
            <person name="Tallon L."/>
            <person name="Van Aken S."/>
            <person name="Wanless D."/>
            <person name="White O."/>
            <person name="Wortman J."/>
            <person name="Fraser C.M."/>
            <person name="El-Sayed N.M.A."/>
        </authorList>
    </citation>
    <scope>NUCLEOTIDE SEQUENCE</scope>
    <source>
        <strain evidence="13">927/4 GUTat10.1</strain>
    </source>
</reference>
<evidence type="ECO:0000256" key="2">
    <source>
        <dbReference type="ARBA" id="ARBA00004609"/>
    </source>
</evidence>
<evidence type="ECO:0000256" key="5">
    <source>
        <dbReference type="ARBA" id="ARBA00022729"/>
    </source>
</evidence>
<dbReference type="SUPFAM" id="SSF118251">
    <property type="entry name" value="Variant surface glycoprotein MITAT 1.2, VSG 221, C-terminal domain"/>
    <property type="match status" value="1"/>
</dbReference>
<dbReference type="GO" id="GO:0005886">
    <property type="term" value="C:plasma membrane"/>
    <property type="evidence" value="ECO:0007669"/>
    <property type="project" value="UniProtKB-SubCell"/>
</dbReference>
<evidence type="ECO:0000256" key="9">
    <source>
        <dbReference type="SAM" id="MobiDB-lite"/>
    </source>
</evidence>
<proteinExistence type="predicted"/>
<evidence type="ECO:0000256" key="3">
    <source>
        <dbReference type="ARBA" id="ARBA00022475"/>
    </source>
</evidence>
<evidence type="ECO:0000259" key="11">
    <source>
        <dbReference type="Pfam" id="PF13206"/>
    </source>
</evidence>
<feature type="chain" id="PRO_5010139531" evidence="10">
    <location>
        <begin position="18"/>
        <end position="481"/>
    </location>
</feature>
<feature type="region of interest" description="Disordered" evidence="9">
    <location>
        <begin position="172"/>
        <end position="196"/>
    </location>
</feature>
<evidence type="ECO:0000256" key="8">
    <source>
        <dbReference type="ARBA" id="ARBA00023288"/>
    </source>
</evidence>
<feature type="signal peptide" evidence="10">
    <location>
        <begin position="1"/>
        <end position="17"/>
    </location>
</feature>
<sequence>MFSIVVFLITARLQVYGVISGGENQEDFEVLCELTALAKSKVNLVPAVDDTQDIAATIGVINISLANADFISKIDLKKDYSDSNASMKEAADGKPSKYAFLKNVLEVSHGQDKKSYAEVRRRQLTTAAKRKLIQAAEVAFQISETAKNEAQQIKAEAVTAALTKALYGETGNSKNARLPDTNRASGCGNSNKKGGSHAGNSIALDILCLCGKHSGEARGNTACGKQLTRGELDNDWTPNADPTTLFNAIIEKCNTKKPSLGLSPAAINAALSRFAARMAKSKGTNRDFHNTLGYLEGTGAGGCSGDATSTHGPCVAYQTAQLQNGLQGIPWVKELTSAGSTLQEAEKHQHTLKLLNQRIHMLNLTVTHLLEDTVPAMTTLLNSKNDGDAQSNRQNKADEECNKAGDDKTECGKKTGCTFDENKPAGQKCTLSEEGKAAEDREAAENQEGKKEKTTNTTWSNSFVIHKDPILLAFLTLGANI</sequence>
<evidence type="ECO:0000256" key="6">
    <source>
        <dbReference type="ARBA" id="ARBA00023136"/>
    </source>
</evidence>
<keyword evidence="7" id="KW-0325">Glycoprotein</keyword>
<evidence type="ECO:0000256" key="7">
    <source>
        <dbReference type="ARBA" id="ARBA00023180"/>
    </source>
</evidence>
<evidence type="ECO:0000256" key="1">
    <source>
        <dbReference type="ARBA" id="ARBA00002523"/>
    </source>
</evidence>
<feature type="region of interest" description="Disordered" evidence="9">
    <location>
        <begin position="422"/>
        <end position="455"/>
    </location>
</feature>
<keyword evidence="8" id="KW-0449">Lipoprotein</keyword>
<reference evidence="12" key="3">
    <citation type="submission" date="2005-04" db="EMBL/GenBank/DDBJ databases">
        <title>.</title>
        <authorList>
            <person name="Ghedin E."/>
            <person name="Blandin G."/>
            <person name="Bartholomeu D."/>
            <person name="Caler E."/>
            <person name="Haas B."/>
            <person name="Hannick L."/>
            <person name="Shallom J."/>
            <person name="Hou L."/>
            <person name="Djikeng A."/>
            <person name="Feldblyum T."/>
            <person name="Hostetler J."/>
            <person name="Johnson J."/>
            <person name="Jones K."/>
            <person name="Koo H.L."/>
            <person name="Larkin C."/>
            <person name="Pai G."/>
            <person name="Peterson J."/>
            <person name="Khalak H.G."/>
            <person name="Salzberg S."/>
            <person name="Simpson A.J."/>
            <person name="Tallon L."/>
            <person name="Van Aken S."/>
            <person name="Wanless D."/>
            <person name="White O."/>
            <person name="Wortman J."/>
            <person name="Fraser C.M."/>
            <person name="El-Sayed N.M.A."/>
        </authorList>
    </citation>
    <scope>NUCLEOTIDE SEQUENCE</scope>
    <source>
        <strain evidence="12">GUTat10.1</strain>
    </source>
</reference>
<dbReference type="VEuPathDB" id="TriTrypDB:Tb11.v5.0945"/>
<dbReference type="EMBL" id="AC159453">
    <property type="protein sequence ID" value="AAX70782.1"/>
    <property type="molecule type" value="Genomic_DNA"/>
</dbReference>
<dbReference type="Proteomes" id="UP000008524">
    <property type="component" value="Chromosome 5"/>
</dbReference>
<keyword evidence="5 10" id="KW-0732">Signal</keyword>
<dbReference type="InterPro" id="IPR025932">
    <property type="entry name" value="Trypano_VSG_B_N_dom"/>
</dbReference>
<dbReference type="EMBL" id="CP000068">
    <property type="protein sequence ID" value="AAZ11583.1"/>
    <property type="molecule type" value="Genomic_DNA"/>
</dbReference>
<feature type="compositionally biased region" description="Basic and acidic residues" evidence="9">
    <location>
        <begin position="431"/>
        <end position="454"/>
    </location>
</feature>